<sequence length="111" mass="12136">MRRNSLIAVLALALAAGAAGMALAQDGGKERGRGMMDRIDANKDGVIERSEVDAHRQAAFKELDKDGNGSLSFDEFNARADRMFERMDRDGDGKITKEEMPRRHGRGGDKG</sequence>
<comment type="caution">
    <text evidence="4">The sequence shown here is derived from an EMBL/GenBank/DDBJ whole genome shotgun (WGS) entry which is preliminary data.</text>
</comment>
<dbReference type="Proteomes" id="UP001301140">
    <property type="component" value="Unassembled WGS sequence"/>
</dbReference>
<dbReference type="PROSITE" id="PS50222">
    <property type="entry name" value="EF_HAND_2"/>
    <property type="match status" value="1"/>
</dbReference>
<dbReference type="Gene3D" id="1.10.238.10">
    <property type="entry name" value="EF-hand"/>
    <property type="match status" value="2"/>
</dbReference>
<dbReference type="CDD" id="cd00051">
    <property type="entry name" value="EFh"/>
    <property type="match status" value="1"/>
</dbReference>
<dbReference type="InterPro" id="IPR018247">
    <property type="entry name" value="EF_Hand_1_Ca_BS"/>
</dbReference>
<dbReference type="SUPFAM" id="SSF47473">
    <property type="entry name" value="EF-hand"/>
    <property type="match status" value="1"/>
</dbReference>
<reference evidence="4 5" key="1">
    <citation type="submission" date="2023-03" db="EMBL/GenBank/DDBJ databases">
        <title>YIM 152171 draft genome.</title>
        <authorList>
            <person name="Yang Z."/>
        </authorList>
    </citation>
    <scope>NUCLEOTIDE SEQUENCE [LARGE SCALE GENOMIC DNA]</scope>
    <source>
        <strain evidence="4 5">YIM 152171</strain>
    </source>
</reference>
<keyword evidence="2" id="KW-0732">Signal</keyword>
<protein>
    <submittedName>
        <fullName evidence="4">EF-hand domain-containing protein</fullName>
    </submittedName>
</protein>
<evidence type="ECO:0000256" key="2">
    <source>
        <dbReference type="SAM" id="SignalP"/>
    </source>
</evidence>
<keyword evidence="5" id="KW-1185">Reference proteome</keyword>
<dbReference type="PROSITE" id="PS00018">
    <property type="entry name" value="EF_HAND_1"/>
    <property type="match status" value="2"/>
</dbReference>
<dbReference type="EMBL" id="JARGEQ010000047">
    <property type="protein sequence ID" value="MDF1585883.1"/>
    <property type="molecule type" value="Genomic_DNA"/>
</dbReference>
<feature type="region of interest" description="Disordered" evidence="1">
    <location>
        <begin position="85"/>
        <end position="111"/>
    </location>
</feature>
<gene>
    <name evidence="4" type="ORF">PZ740_05730</name>
</gene>
<dbReference type="InterPro" id="IPR002048">
    <property type="entry name" value="EF_hand_dom"/>
</dbReference>
<feature type="signal peptide" evidence="2">
    <location>
        <begin position="1"/>
        <end position="24"/>
    </location>
</feature>
<dbReference type="GO" id="GO:0005509">
    <property type="term" value="F:calcium ion binding"/>
    <property type="evidence" value="ECO:0007669"/>
    <property type="project" value="InterPro"/>
</dbReference>
<proteinExistence type="predicted"/>
<feature type="chain" id="PRO_5042878032" evidence="2">
    <location>
        <begin position="25"/>
        <end position="111"/>
    </location>
</feature>
<organism evidence="4 5">
    <name type="scientific">Marinimicrococcus flavescens</name>
    <dbReference type="NCBI Taxonomy" id="3031815"/>
    <lineage>
        <taxon>Bacteria</taxon>
        <taxon>Pseudomonadati</taxon>
        <taxon>Pseudomonadota</taxon>
        <taxon>Alphaproteobacteria</taxon>
        <taxon>Geminicoccales</taxon>
        <taxon>Geminicoccaceae</taxon>
        <taxon>Marinimicrococcus</taxon>
    </lineage>
</organism>
<name>A0AAP3XPV4_9PROT</name>
<dbReference type="Pfam" id="PF00036">
    <property type="entry name" value="EF-hand_1"/>
    <property type="match status" value="2"/>
</dbReference>
<evidence type="ECO:0000259" key="3">
    <source>
        <dbReference type="PROSITE" id="PS50222"/>
    </source>
</evidence>
<feature type="domain" description="EF-hand" evidence="3">
    <location>
        <begin position="51"/>
        <end position="86"/>
    </location>
</feature>
<evidence type="ECO:0000313" key="5">
    <source>
        <dbReference type="Proteomes" id="UP001301140"/>
    </source>
</evidence>
<evidence type="ECO:0000313" key="4">
    <source>
        <dbReference type="EMBL" id="MDF1585883.1"/>
    </source>
</evidence>
<dbReference type="AlphaFoldDB" id="A0AAP3XPV4"/>
<dbReference type="Pfam" id="PF13202">
    <property type="entry name" value="EF-hand_5"/>
    <property type="match status" value="1"/>
</dbReference>
<dbReference type="InterPro" id="IPR011992">
    <property type="entry name" value="EF-hand-dom_pair"/>
</dbReference>
<accession>A0AAP3XPV4</accession>
<dbReference type="RefSeq" id="WP_327788304.1">
    <property type="nucleotide sequence ID" value="NZ_JARGEQ010000047.1"/>
</dbReference>
<evidence type="ECO:0000256" key="1">
    <source>
        <dbReference type="SAM" id="MobiDB-lite"/>
    </source>
</evidence>